<feature type="region of interest" description="Disordered" evidence="1">
    <location>
        <begin position="1"/>
        <end position="31"/>
    </location>
</feature>
<reference evidence="4 5" key="1">
    <citation type="submission" date="2018-10" db="EMBL/GenBank/DDBJ databases">
        <title>Natronolimnobius sp. XQ-INN 246 isolated from Inner Mongolia Autonomous Region of China.</title>
        <authorList>
            <person name="Xue Q."/>
        </authorList>
    </citation>
    <scope>NUCLEOTIDE SEQUENCE [LARGE SCALE GENOMIC DNA]</scope>
    <source>
        <strain evidence="4 5">XQ-INN 246</strain>
    </source>
</reference>
<keyword evidence="2" id="KW-0472">Membrane</keyword>
<protein>
    <recommendedName>
        <fullName evidence="3">DUF8060 domain-containing protein</fullName>
    </recommendedName>
</protein>
<gene>
    <name evidence="4" type="ORF">D8Y22_16100</name>
</gene>
<feature type="domain" description="DUF8060" evidence="3">
    <location>
        <begin position="4"/>
        <end position="102"/>
    </location>
</feature>
<organism evidence="4 5">
    <name type="scientific">Salinadaptatus halalkaliphilus</name>
    <dbReference type="NCBI Taxonomy" id="2419781"/>
    <lineage>
        <taxon>Archaea</taxon>
        <taxon>Methanobacteriati</taxon>
        <taxon>Methanobacteriota</taxon>
        <taxon>Stenosarchaea group</taxon>
        <taxon>Halobacteria</taxon>
        <taxon>Halobacteriales</taxon>
        <taxon>Natrialbaceae</taxon>
        <taxon>Salinadaptatus</taxon>
    </lineage>
</organism>
<name>A0A4S3TIJ5_9EURY</name>
<feature type="compositionally biased region" description="Polar residues" evidence="1">
    <location>
        <begin position="1"/>
        <end position="14"/>
    </location>
</feature>
<proteinExistence type="predicted"/>
<sequence length="103" mass="11158">MTDTTTRNSATEPTVDQPPVDGTEPPSESETRSQDVWRLLAWAGLAICSLVALVALVQFYASVTDAIDLWVEPRHQPLIHAAFNLVVLCGSLIGVSVLVRELS</sequence>
<feature type="transmembrane region" description="Helical" evidence="2">
    <location>
        <begin position="39"/>
        <end position="61"/>
    </location>
</feature>
<keyword evidence="2" id="KW-1133">Transmembrane helix</keyword>
<dbReference type="Proteomes" id="UP000318864">
    <property type="component" value="Unassembled WGS sequence"/>
</dbReference>
<keyword evidence="2" id="KW-0812">Transmembrane</keyword>
<dbReference type="InterPro" id="IPR058373">
    <property type="entry name" value="DUF8060"/>
</dbReference>
<dbReference type="EMBL" id="RBZW01000055">
    <property type="protein sequence ID" value="THE63849.1"/>
    <property type="molecule type" value="Genomic_DNA"/>
</dbReference>
<feature type="transmembrane region" description="Helical" evidence="2">
    <location>
        <begin position="81"/>
        <end position="99"/>
    </location>
</feature>
<evidence type="ECO:0000259" key="3">
    <source>
        <dbReference type="Pfam" id="PF26256"/>
    </source>
</evidence>
<evidence type="ECO:0000313" key="5">
    <source>
        <dbReference type="Proteomes" id="UP000318864"/>
    </source>
</evidence>
<accession>A0A4S3TIJ5</accession>
<evidence type="ECO:0000256" key="2">
    <source>
        <dbReference type="SAM" id="Phobius"/>
    </source>
</evidence>
<comment type="caution">
    <text evidence="4">The sequence shown here is derived from an EMBL/GenBank/DDBJ whole genome shotgun (WGS) entry which is preliminary data.</text>
</comment>
<evidence type="ECO:0000256" key="1">
    <source>
        <dbReference type="SAM" id="MobiDB-lite"/>
    </source>
</evidence>
<evidence type="ECO:0000313" key="4">
    <source>
        <dbReference type="EMBL" id="THE63849.1"/>
    </source>
</evidence>
<dbReference type="AlphaFoldDB" id="A0A4S3TIJ5"/>
<dbReference type="OrthoDB" id="307104at2157"/>
<dbReference type="RefSeq" id="WP_141465694.1">
    <property type="nucleotide sequence ID" value="NZ_RBZW01000055.1"/>
</dbReference>
<dbReference type="Pfam" id="PF26256">
    <property type="entry name" value="DUF8060"/>
    <property type="match status" value="1"/>
</dbReference>
<keyword evidence="5" id="KW-1185">Reference proteome</keyword>